<feature type="compositionally biased region" description="Gly residues" evidence="5">
    <location>
        <begin position="302"/>
        <end position="316"/>
    </location>
</feature>
<feature type="compositionally biased region" description="Basic and acidic residues" evidence="5">
    <location>
        <begin position="190"/>
        <end position="203"/>
    </location>
</feature>
<feature type="region of interest" description="Disordered" evidence="5">
    <location>
        <begin position="301"/>
        <end position="407"/>
    </location>
</feature>
<feature type="compositionally biased region" description="Polar residues" evidence="5">
    <location>
        <begin position="81"/>
        <end position="91"/>
    </location>
</feature>
<dbReference type="InterPro" id="IPR031307">
    <property type="entry name" value="Ninja_fam"/>
</dbReference>
<feature type="region of interest" description="Disordered" evidence="5">
    <location>
        <begin position="140"/>
        <end position="231"/>
    </location>
</feature>
<dbReference type="Pfam" id="PF16135">
    <property type="entry name" value="TDBD"/>
    <property type="match status" value="1"/>
</dbReference>
<comment type="function">
    <text evidence="4">Acts as a negative regulator of abscisic acid (ABA) response.</text>
</comment>
<reference evidence="8" key="1">
    <citation type="submission" date="2024-03" db="EMBL/GenBank/DDBJ databases">
        <title>WGS assembly of Saponaria officinalis var. Norfolk2.</title>
        <authorList>
            <person name="Jenkins J."/>
            <person name="Shu S."/>
            <person name="Grimwood J."/>
            <person name="Barry K."/>
            <person name="Goodstein D."/>
            <person name="Schmutz J."/>
            <person name="Leebens-Mack J."/>
            <person name="Osbourn A."/>
        </authorList>
    </citation>
    <scope>NUCLEOTIDE SEQUENCE [LARGE SCALE GENOMIC DNA]</scope>
    <source>
        <strain evidence="8">JIC</strain>
    </source>
</reference>
<keyword evidence="3 4" id="KW-0539">Nucleus</keyword>
<keyword evidence="9" id="KW-1185">Reference proteome</keyword>
<feature type="compositionally biased region" description="Low complexity" evidence="5">
    <location>
        <begin position="1"/>
        <end position="14"/>
    </location>
</feature>
<feature type="compositionally biased region" description="Gly residues" evidence="5">
    <location>
        <begin position="168"/>
        <end position="177"/>
    </location>
</feature>
<dbReference type="GO" id="GO:0007165">
    <property type="term" value="P:signal transduction"/>
    <property type="evidence" value="ECO:0007669"/>
    <property type="project" value="InterPro"/>
</dbReference>
<evidence type="ECO:0000256" key="1">
    <source>
        <dbReference type="ARBA" id="ARBA00004123"/>
    </source>
</evidence>
<dbReference type="PANTHER" id="PTHR31413:SF46">
    <property type="entry name" value="NINJA-FAMILY PROTEIN AFP1"/>
    <property type="match status" value="1"/>
</dbReference>
<evidence type="ECO:0000256" key="2">
    <source>
        <dbReference type="ARBA" id="ARBA00006081"/>
    </source>
</evidence>
<organism evidence="8 9">
    <name type="scientific">Saponaria officinalis</name>
    <name type="common">Common soapwort</name>
    <name type="synonym">Lychnis saponaria</name>
    <dbReference type="NCBI Taxonomy" id="3572"/>
    <lineage>
        <taxon>Eukaryota</taxon>
        <taxon>Viridiplantae</taxon>
        <taxon>Streptophyta</taxon>
        <taxon>Embryophyta</taxon>
        <taxon>Tracheophyta</taxon>
        <taxon>Spermatophyta</taxon>
        <taxon>Magnoliopsida</taxon>
        <taxon>eudicotyledons</taxon>
        <taxon>Gunneridae</taxon>
        <taxon>Pentapetalae</taxon>
        <taxon>Caryophyllales</taxon>
        <taxon>Caryophyllaceae</taxon>
        <taxon>Caryophylleae</taxon>
        <taxon>Saponaria</taxon>
    </lineage>
</organism>
<evidence type="ECO:0000259" key="6">
    <source>
        <dbReference type="Pfam" id="PF07897"/>
    </source>
</evidence>
<gene>
    <name evidence="8" type="ORF">RND81_02G211500</name>
</gene>
<feature type="compositionally biased region" description="Low complexity" evidence="5">
    <location>
        <begin position="317"/>
        <end position="330"/>
    </location>
</feature>
<proteinExistence type="inferred from homology"/>
<dbReference type="PANTHER" id="PTHR31413">
    <property type="entry name" value="AFP HOMOLOG 2"/>
    <property type="match status" value="1"/>
</dbReference>
<feature type="compositionally biased region" description="Acidic residues" evidence="5">
    <location>
        <begin position="99"/>
        <end position="108"/>
    </location>
</feature>
<dbReference type="AlphaFoldDB" id="A0AAW1MV88"/>
<evidence type="ECO:0000256" key="3">
    <source>
        <dbReference type="ARBA" id="ARBA00023242"/>
    </source>
</evidence>
<dbReference type="Proteomes" id="UP001443914">
    <property type="component" value="Unassembled WGS sequence"/>
</dbReference>
<dbReference type="InterPro" id="IPR032308">
    <property type="entry name" value="TDBD"/>
</dbReference>
<dbReference type="InterPro" id="IPR032310">
    <property type="entry name" value="NLS_NINJA_AFP-like"/>
</dbReference>
<evidence type="ECO:0000256" key="5">
    <source>
        <dbReference type="SAM" id="MobiDB-lite"/>
    </source>
</evidence>
<evidence type="ECO:0000313" key="8">
    <source>
        <dbReference type="EMBL" id="KAK9750660.1"/>
    </source>
</evidence>
<comment type="caution">
    <text evidence="8">The sequence shown here is derived from an EMBL/GenBank/DDBJ whole genome shotgun (WGS) entry which is preliminary data.</text>
</comment>
<dbReference type="GO" id="GO:0009737">
    <property type="term" value="P:response to abscisic acid"/>
    <property type="evidence" value="ECO:0007669"/>
    <property type="project" value="TreeGrafter"/>
</dbReference>
<feature type="compositionally biased region" description="Low complexity" evidence="5">
    <location>
        <begin position="21"/>
        <end position="54"/>
    </location>
</feature>
<feature type="compositionally biased region" description="Polar residues" evidence="5">
    <location>
        <begin position="337"/>
        <end position="367"/>
    </location>
</feature>
<feature type="region of interest" description="Disordered" evidence="5">
    <location>
        <begin position="79"/>
        <end position="108"/>
    </location>
</feature>
<comment type="similarity">
    <text evidence="2 4">Belongs to the Ninja family.</text>
</comment>
<sequence length="477" mass="50418">MDSSSKLNSSNTTKPMGELVSSNNTSLSFSSNNINNNNNNNNNINIGGSSSNSRIRSKEMENLSFEISKYPRDLLQRFLGGNNNQTRRNYSINDSNIGENDEDDDDEGGLNLGLGLSLGGKFGVDKSNKGLIRSSSIASTMPLFREDDDGTTLVGPPQPPPHQPPSRSGGGGGGGGLVRTSSLPVETEEEWRKRKEMQTLRRMEAKRRRSEKQRVFKDGGGGGGGGEEKGVEGLKFRGRLEREQQSLGITSKFIGSSMGNLFGSSTPPMPVPVASSTNVEVKGRRTTFGSLQGFLIAQGHAQGSGLGQGQGQGSSQGSGESQGATSSGASELESKTHQASSSCGEARSPASTQSLQERPSQDSSGSPGTIKGDTSQREGCGPDAESSAKQPKATENKPGPSSGIEDMPCVFTIGDGPNGRKVEGILYRYGKGEQVRIMCVCHGTFLSPQDFVKHAGGRDVEHPLRHIVVSPSSTAFQ</sequence>
<evidence type="ECO:0000313" key="9">
    <source>
        <dbReference type="Proteomes" id="UP001443914"/>
    </source>
</evidence>
<evidence type="ECO:0000259" key="7">
    <source>
        <dbReference type="Pfam" id="PF16135"/>
    </source>
</evidence>
<feature type="region of interest" description="Disordered" evidence="5">
    <location>
        <begin position="1"/>
        <end position="55"/>
    </location>
</feature>
<protein>
    <recommendedName>
        <fullName evidence="4">Ninja-family protein</fullName>
    </recommendedName>
    <alternativeName>
        <fullName evidence="4">ABI-binding protein</fullName>
    </alternativeName>
</protein>
<feature type="domain" description="Tify" evidence="7">
    <location>
        <begin position="436"/>
        <end position="469"/>
    </location>
</feature>
<feature type="domain" description="Ethylene-responsive binding factor-associated repression" evidence="6">
    <location>
        <begin position="105"/>
        <end position="139"/>
    </location>
</feature>
<dbReference type="InterPro" id="IPR012463">
    <property type="entry name" value="Ninja_motif"/>
</dbReference>
<dbReference type="GO" id="GO:0045892">
    <property type="term" value="P:negative regulation of DNA-templated transcription"/>
    <property type="evidence" value="ECO:0007669"/>
    <property type="project" value="TreeGrafter"/>
</dbReference>
<accession>A0AAW1MV88</accession>
<dbReference type="EMBL" id="JBDFQZ010000002">
    <property type="protein sequence ID" value="KAK9750660.1"/>
    <property type="molecule type" value="Genomic_DNA"/>
</dbReference>
<dbReference type="Pfam" id="PF16136">
    <property type="entry name" value="NLS_NINJA_AFP"/>
    <property type="match status" value="1"/>
</dbReference>
<name>A0AAW1MV88_SAPOF</name>
<evidence type="ECO:0000256" key="4">
    <source>
        <dbReference type="RuleBase" id="RU369029"/>
    </source>
</evidence>
<comment type="subcellular location">
    <subcellularLocation>
        <location evidence="1 4">Nucleus</location>
    </subcellularLocation>
</comment>
<dbReference type="GO" id="GO:0005634">
    <property type="term" value="C:nucleus"/>
    <property type="evidence" value="ECO:0007669"/>
    <property type="project" value="UniProtKB-SubCell"/>
</dbReference>
<dbReference type="Pfam" id="PF07897">
    <property type="entry name" value="EAR"/>
    <property type="match status" value="1"/>
</dbReference>